<dbReference type="InterPro" id="IPR046348">
    <property type="entry name" value="SIS_dom_sf"/>
</dbReference>
<dbReference type="GO" id="GO:0097367">
    <property type="term" value="F:carbohydrate derivative binding"/>
    <property type="evidence" value="ECO:0007669"/>
    <property type="project" value="InterPro"/>
</dbReference>
<dbReference type="PROSITE" id="PS00765">
    <property type="entry name" value="P_GLUCOSE_ISOMERASE_1"/>
    <property type="match status" value="1"/>
</dbReference>
<dbReference type="PROSITE" id="PS51463">
    <property type="entry name" value="P_GLUCOSE_ISOMERASE_3"/>
    <property type="match status" value="1"/>
</dbReference>
<dbReference type="Pfam" id="PF00342">
    <property type="entry name" value="PGI"/>
    <property type="match status" value="1"/>
</dbReference>
<dbReference type="PANTHER" id="PTHR11469">
    <property type="entry name" value="GLUCOSE-6-PHOSPHATE ISOMERASE"/>
    <property type="match status" value="1"/>
</dbReference>
<dbReference type="GO" id="GO:0006094">
    <property type="term" value="P:gluconeogenesis"/>
    <property type="evidence" value="ECO:0007669"/>
    <property type="project" value="UniProtKB-KW"/>
</dbReference>
<dbReference type="InterPro" id="IPR023096">
    <property type="entry name" value="G6P_Isomerase_C"/>
</dbReference>
<evidence type="ECO:0000256" key="7">
    <source>
        <dbReference type="ARBA" id="ARBA00029321"/>
    </source>
</evidence>
<dbReference type="HAMAP" id="MF_00473">
    <property type="entry name" value="G6P_isomerase"/>
    <property type="match status" value="1"/>
</dbReference>
<dbReference type="InterPro" id="IPR035476">
    <property type="entry name" value="SIS_PGI_1"/>
</dbReference>
<name>A0A9W7AU21_9STRA</name>
<evidence type="ECO:0000313" key="10">
    <source>
        <dbReference type="Proteomes" id="UP001165085"/>
    </source>
</evidence>
<evidence type="ECO:0000256" key="6">
    <source>
        <dbReference type="ARBA" id="ARBA00023235"/>
    </source>
</evidence>
<protein>
    <recommendedName>
        <fullName evidence="3 8">Glucose-6-phosphate isomerase</fullName>
        <ecNumber evidence="3 8">5.3.1.9</ecNumber>
    </recommendedName>
</protein>
<dbReference type="GO" id="GO:0051156">
    <property type="term" value="P:glucose 6-phosphate metabolic process"/>
    <property type="evidence" value="ECO:0007669"/>
    <property type="project" value="TreeGrafter"/>
</dbReference>
<dbReference type="NCBIfam" id="NF001211">
    <property type="entry name" value="PRK00179.1"/>
    <property type="match status" value="1"/>
</dbReference>
<dbReference type="PROSITE" id="PS00174">
    <property type="entry name" value="P_GLUCOSE_ISOMERASE_2"/>
    <property type="match status" value="1"/>
</dbReference>
<dbReference type="GO" id="GO:0005829">
    <property type="term" value="C:cytosol"/>
    <property type="evidence" value="ECO:0007669"/>
    <property type="project" value="TreeGrafter"/>
</dbReference>
<dbReference type="Gene3D" id="3.40.50.10490">
    <property type="entry name" value="Glucose-6-phosphate isomerase like protein, domain 1"/>
    <property type="match status" value="2"/>
</dbReference>
<evidence type="ECO:0000256" key="8">
    <source>
        <dbReference type="RuleBase" id="RU000612"/>
    </source>
</evidence>
<dbReference type="GO" id="GO:0006096">
    <property type="term" value="P:glycolytic process"/>
    <property type="evidence" value="ECO:0007669"/>
    <property type="project" value="UniProtKB-KW"/>
</dbReference>
<dbReference type="Gene3D" id="1.10.1390.10">
    <property type="match status" value="1"/>
</dbReference>
<dbReference type="SUPFAM" id="SSF53697">
    <property type="entry name" value="SIS domain"/>
    <property type="match status" value="1"/>
</dbReference>
<keyword evidence="6 8" id="KW-0413">Isomerase</keyword>
<organism evidence="9 10">
    <name type="scientific">Triparma strigata</name>
    <dbReference type="NCBI Taxonomy" id="1606541"/>
    <lineage>
        <taxon>Eukaryota</taxon>
        <taxon>Sar</taxon>
        <taxon>Stramenopiles</taxon>
        <taxon>Ochrophyta</taxon>
        <taxon>Bolidophyceae</taxon>
        <taxon>Parmales</taxon>
        <taxon>Triparmaceae</taxon>
        <taxon>Triparma</taxon>
    </lineage>
</organism>
<reference evidence="10" key="1">
    <citation type="journal article" date="2023" name="Commun. Biol.">
        <title>Genome analysis of Parmales, the sister group of diatoms, reveals the evolutionary specialization of diatoms from phago-mixotrophs to photoautotrophs.</title>
        <authorList>
            <person name="Ban H."/>
            <person name="Sato S."/>
            <person name="Yoshikawa S."/>
            <person name="Yamada K."/>
            <person name="Nakamura Y."/>
            <person name="Ichinomiya M."/>
            <person name="Sato N."/>
            <person name="Blanc-Mathieu R."/>
            <person name="Endo H."/>
            <person name="Kuwata A."/>
            <person name="Ogata H."/>
        </authorList>
    </citation>
    <scope>NUCLEOTIDE SEQUENCE [LARGE SCALE GENOMIC DNA]</scope>
    <source>
        <strain evidence="10">NIES 3701</strain>
    </source>
</reference>
<dbReference type="FunFam" id="3.40.50.10490:FF:000031">
    <property type="entry name" value="Glucose-6-phosphate isomerase"/>
    <property type="match status" value="1"/>
</dbReference>
<keyword evidence="10" id="KW-1185">Reference proteome</keyword>
<dbReference type="GO" id="GO:0048029">
    <property type="term" value="F:monosaccharide binding"/>
    <property type="evidence" value="ECO:0007669"/>
    <property type="project" value="TreeGrafter"/>
</dbReference>
<dbReference type="InterPro" id="IPR018189">
    <property type="entry name" value="Phosphoglucose_isomerase_CS"/>
</dbReference>
<dbReference type="EC" id="5.3.1.9" evidence="3 8"/>
<dbReference type="Proteomes" id="UP001165085">
    <property type="component" value="Unassembled WGS sequence"/>
</dbReference>
<dbReference type="InterPro" id="IPR035482">
    <property type="entry name" value="SIS_PGI_2"/>
</dbReference>
<comment type="catalytic activity">
    <reaction evidence="7 8">
        <text>alpha-D-glucose 6-phosphate = beta-D-fructose 6-phosphate</text>
        <dbReference type="Rhea" id="RHEA:11816"/>
        <dbReference type="ChEBI" id="CHEBI:57634"/>
        <dbReference type="ChEBI" id="CHEBI:58225"/>
        <dbReference type="EC" id="5.3.1.9"/>
    </reaction>
</comment>
<keyword evidence="4 8" id="KW-0312">Gluconeogenesis</keyword>
<dbReference type="PRINTS" id="PR00662">
    <property type="entry name" value="G6PISOMERASE"/>
</dbReference>
<dbReference type="CDD" id="cd05015">
    <property type="entry name" value="SIS_PGI_1"/>
    <property type="match status" value="1"/>
</dbReference>
<dbReference type="CDD" id="cd05016">
    <property type="entry name" value="SIS_PGI_2"/>
    <property type="match status" value="1"/>
</dbReference>
<evidence type="ECO:0000256" key="4">
    <source>
        <dbReference type="ARBA" id="ARBA00022432"/>
    </source>
</evidence>
<accession>A0A9W7AU21</accession>
<proteinExistence type="inferred from homology"/>
<dbReference type="PANTHER" id="PTHR11469:SF1">
    <property type="entry name" value="GLUCOSE-6-PHOSPHATE ISOMERASE"/>
    <property type="match status" value="1"/>
</dbReference>
<dbReference type="InterPro" id="IPR001672">
    <property type="entry name" value="G6P_Isomerase"/>
</dbReference>
<comment type="similarity">
    <text evidence="2 8">Belongs to the GPI family.</text>
</comment>
<keyword evidence="5 8" id="KW-0324">Glycolysis</keyword>
<comment type="caution">
    <text evidence="9">The sequence shown here is derived from an EMBL/GenBank/DDBJ whole genome shotgun (WGS) entry which is preliminary data.</text>
</comment>
<dbReference type="GO" id="GO:0004347">
    <property type="term" value="F:glucose-6-phosphate isomerase activity"/>
    <property type="evidence" value="ECO:0007669"/>
    <property type="project" value="UniProtKB-EC"/>
</dbReference>
<evidence type="ECO:0000256" key="5">
    <source>
        <dbReference type="ARBA" id="ARBA00023152"/>
    </source>
</evidence>
<evidence type="ECO:0000256" key="1">
    <source>
        <dbReference type="ARBA" id="ARBA00004926"/>
    </source>
</evidence>
<gene>
    <name evidence="9" type="ORF">TrST_g333</name>
</gene>
<dbReference type="OrthoDB" id="5831190at2759"/>
<sequence>MSSLTETSEYSRLLSASSSFKSDPSLHLRDLCGLSERCSGLVAKLEGSDGRSIVFDYSRQQVVGDTMDLLFDLAEKVGLDKKMNAMYVGDKINETEGRSVLHHCLRMPKGYDFGAEGGPGIVKEVHSVLDRISAFVSKVRSGEHVGATGKKLVNVVAIGIGGSQLGPEFVNEALRADAEAMGCAEGRTLRFLANVDPVDFTLSMSGLDPEETLIVVVSKTFTTAETMLNARTAREWLLKGMGGKGGGDDVVLSKQFIAVSSAVEKAKAFGIDPENVFGFWDWVGGRYSVCSAVGIVPLSLQYSFGVMEKFLAGAHNIDEHFFKAPARENIPVIMGLLGVWNSTFLKYETRCLLPYSQALKRFPAHIQQVDMESNGKRVAMDGSVLPFAAGEFNFGEPGTNGQHSFYQLLHQGRVAPADFIGFCKSQTPVEGEGEKVSNHDELMANFFAQPDALAYGKTLADCEAEGIAKELRPHKVFEGNRPSSSLLMTELDAFGAGQLLALYEHRTAVQGFVWGINSFDQWGVELGKALAGQVRKQLEGSRKEQSVVAGFNSSTTLLLETYLGKK</sequence>
<evidence type="ECO:0000256" key="3">
    <source>
        <dbReference type="ARBA" id="ARBA00011952"/>
    </source>
</evidence>
<evidence type="ECO:0000313" key="9">
    <source>
        <dbReference type="EMBL" id="GMH76606.1"/>
    </source>
</evidence>
<dbReference type="AlphaFoldDB" id="A0A9W7AU21"/>
<dbReference type="EMBL" id="BRXY01000199">
    <property type="protein sequence ID" value="GMH76606.1"/>
    <property type="molecule type" value="Genomic_DNA"/>
</dbReference>
<comment type="pathway">
    <text evidence="1 8">Carbohydrate degradation; glycolysis; D-glyceraldehyde 3-phosphate and glycerone phosphate from D-glucose: step 2/4.</text>
</comment>
<evidence type="ECO:0000256" key="2">
    <source>
        <dbReference type="ARBA" id="ARBA00006604"/>
    </source>
</evidence>